<feature type="repeat" description="ANK" evidence="3">
    <location>
        <begin position="1103"/>
        <end position="1130"/>
    </location>
</feature>
<sequence>MQQKSSTEMNLEEVNRKLVALLGNATSIRGELSPCPEYFKDISESVESLILAIRRVETQLWQQARLGKREQAELPQTISHLSSTLENFTELLAQYRKPHPIFPSLDVWNSAAWQDQKSRDVGELQRQIVTGRTVLDTLVKEMQQEVEQEPKKLAHFESWMAIQMATKDFGICPNRLWAIARGHQDGSLTKLIRPLRDNEPMLGHADHEQCNYELCEHSRRDFTWVAQRHESEECRRDTSEVCEPLRYRFPIEALDEAAKARRPTAWRLDGQSIIEPGQGYLAVSHVWSDGTGTGAWLEREVNGCLYDYFAAVARRFQCEGIWWDTICIPKDKAARSIAVNLMHRNYQDARVTFVHDCYLREWPWFDGESACIAILLSPWYSRGWSALELANAIKVKIAFKDGVIKDLDEDILANSDTCTPRHKFASRIISILRRGIVTTIDDLLSILQSRNTSWPRDMATIAGLLTGVENTSDATQQRIFQDILRKIGTISADHLFHNSPVMSDPAFGWCPANFLDMEVSSTGAPLRINRRGHVSGRWMVILNVKDMPQSRYAWRGTHPLTEMQLRSVLQQPDDCLLLVDLPVENQELTVARALLVETLGGSPLKHRALGSVYFHPPLAEEDIPGRLQGPIDIIIGYDGGPPIASKPQVIDNADLGFQDQDGWTALHQAIWQCNVPLVEKLIDRFDHEVEDRFGQRPLHVASERGSKNIVELLLVRGADLTVQCSQKQTPLHRAAWGGSFAVTEMLLEAGADPDALDSRGQSPLHLAAQHGYVEVASLLMKRSDASILNSEGFMALHLALLEGHNDVVKRLVRENDDLHSTDGRGYTVLHLAARTGNVDLVKWLVSKGSNTALRNSNGLRPVHLAAESGNDAALRWLLRHEHVDSDPVVDEAWEMLHSASKGGIEWIVSDILHGDESRINIRDPQGRSALHVAAGAGRTQVVRLLLDAKVGADVDAVDNGDQTPLFYAGNNGHVSVAKELIRRGANVTAVDANGETPFLHAAINNHVPVLKLLLKNGAALGLKDQKRISSAQRDADYGLHPNTTVAVWVSNEVRIKADLLQRVAMNGHQEVLRVLFEDDVDEKTFHLEKILVRENLKMKDLLLKDAVEHGQDSIIRLLLEQGADMDVYKSGYPWNRDRPLMAWASMKGHLSTVKLLLRNKADADPRGGYVPLVSAAYSGHKDIVRLLLKAKANINRICKFSFHTALSAAASNGHTATVKLLLGMGADTDPCRERGHTRPQGDSRHDELCAVPIVGAAKGGHQEIVRLLVKNKAIIDSVMVDTRDTGEYLTALSAAARNGDLEMVQFLVKSGACLTPKPIYGEHVAFPLESAARFGHEAVIDFLLQGRTDHGTDTKVVELLIRKGAHVDQPTTDSPIAAAILKRHDSIIKLLIQNGCSANAMSINVYTALSAAAYVGDVDTTQWLLLAGAKVDQPTNYPPIYEAASQGYDKIVKLLIQGGADVNSRASDQYNCLIRATQRNFYEVVKLLVEFDADVNARGFLQESAIATAAKNAKMAETIWKETEAYEARKIDAGGLSFDHRVYGTFGSWNQQYPDPALYIKSQLPKFECCQNTSCQGAKDRLQHVAPPFETTDCPNLRDWALNVTSCFIAHPGALPENSALWSAVEFCGSFLNELLTLQRETRTLGPNIMGICRMFKWVYGLSVGYSEWASGRVLEYTLGQHTVTSFAMRENALEIPKGVCLYRFWNLALSTPSGAEELVPLKAMLRQFRLSDRHLERHRHCTVQVCVQNDENTTAVPQRHLCRDPDGCPLISFPPADVNKIASPENGATAWSISSGQPTLGSKRYMAISHVWSDGTGIGSNTPGDVNKCLVDHFKAVAMTQEILCDGIWWDTVSLPMEKGKRVKALNKMHNNYKKAACTLVHDLELAEFTWADDGSPCVALAFSTWFSRGWTALELYVSKTVWVLFKGPDGKPILKDLDKDILAHSNDPFTHPTHKQVSDVIRRLRPRSRQDMDTVSLLLEALRFRYTCWTRDRSIIAGLMIDEMLDAINWFDSTWSQTDITKNILTKCGKLNVDALFHDRVPICDSGPWSWCPPLIFHLKGSNAINRGLRSADVKDGVLEGRWIVLKLKKGDGQNFTPLASHEFLVARATRALNDPDDYYLLNPLGRRPSVEKSPFLLVELIDRDKQEFRFIGCVIGALSDFQDRRHEFSGARMLRLT</sequence>
<feature type="domain" description="Heterokaryon incompatibility" evidence="4">
    <location>
        <begin position="280"/>
        <end position="354"/>
    </location>
</feature>
<dbReference type="InterPro" id="IPR036770">
    <property type="entry name" value="Ankyrin_rpt-contain_sf"/>
</dbReference>
<feature type="repeat" description="ANK" evidence="3">
    <location>
        <begin position="824"/>
        <end position="856"/>
    </location>
</feature>
<proteinExistence type="predicted"/>
<feature type="repeat" description="ANK" evidence="3">
    <location>
        <begin position="791"/>
        <end position="823"/>
    </location>
</feature>
<dbReference type="PANTHER" id="PTHR24198:SF165">
    <property type="entry name" value="ANKYRIN REPEAT-CONTAINING PROTEIN-RELATED"/>
    <property type="match status" value="1"/>
</dbReference>
<feature type="repeat" description="ANK" evidence="3">
    <location>
        <begin position="1435"/>
        <end position="1467"/>
    </location>
</feature>
<feature type="repeat" description="ANK" evidence="3">
    <location>
        <begin position="693"/>
        <end position="725"/>
    </location>
</feature>
<keyword evidence="2 3" id="KW-0040">ANK repeat</keyword>
<dbReference type="Pfam" id="PF12796">
    <property type="entry name" value="Ank_2"/>
    <property type="match status" value="6"/>
</dbReference>
<dbReference type="SMART" id="SM00248">
    <property type="entry name" value="ANK"/>
    <property type="match status" value="20"/>
</dbReference>
<evidence type="ECO:0000259" key="4">
    <source>
        <dbReference type="Pfam" id="PF06985"/>
    </source>
</evidence>
<dbReference type="PROSITE" id="PS50088">
    <property type="entry name" value="ANK_REPEAT"/>
    <property type="match status" value="13"/>
</dbReference>
<reference evidence="5 6" key="1">
    <citation type="submission" date="2017-06" db="EMBL/GenBank/DDBJ databases">
        <title>Cmopartive genomic analysis of Ambrosia Fusariam Clade fungi.</title>
        <authorList>
            <person name="Stajich J.E."/>
            <person name="Carrillo J."/>
            <person name="Kijimoto T."/>
            <person name="Eskalen A."/>
            <person name="O'Donnell K."/>
            <person name="Kasson M."/>
        </authorList>
    </citation>
    <scope>NUCLEOTIDE SEQUENCE [LARGE SCALE GENOMIC DNA]</scope>
    <source>
        <strain evidence="5 6">NRRL 20438</strain>
    </source>
</reference>
<feature type="repeat" description="ANK" evidence="3">
    <location>
        <begin position="960"/>
        <end position="992"/>
    </location>
</feature>
<protein>
    <recommendedName>
        <fullName evidence="4">Heterokaryon incompatibility domain-containing protein</fullName>
    </recommendedName>
</protein>
<gene>
    <name evidence="5" type="ORF">CDV31_004020</name>
</gene>
<dbReference type="EMBL" id="NIZV01000037">
    <property type="protein sequence ID" value="RSM17127.1"/>
    <property type="molecule type" value="Genomic_DNA"/>
</dbReference>
<evidence type="ECO:0000256" key="3">
    <source>
        <dbReference type="PROSITE-ProRule" id="PRU00023"/>
    </source>
</evidence>
<evidence type="ECO:0000313" key="6">
    <source>
        <dbReference type="Proteomes" id="UP000288429"/>
    </source>
</evidence>
<dbReference type="Gene3D" id="1.25.40.20">
    <property type="entry name" value="Ankyrin repeat-containing domain"/>
    <property type="match status" value="4"/>
</dbReference>
<comment type="caution">
    <text evidence="5">The sequence shown here is derived from an EMBL/GenBank/DDBJ whole genome shotgun (WGS) entry which is preliminary data.</text>
</comment>
<dbReference type="PANTHER" id="PTHR24198">
    <property type="entry name" value="ANKYRIN REPEAT AND PROTEIN KINASE DOMAIN-CONTAINING PROTEIN"/>
    <property type="match status" value="1"/>
</dbReference>
<dbReference type="InterPro" id="IPR002110">
    <property type="entry name" value="Ankyrin_rpt"/>
</dbReference>
<evidence type="ECO:0000256" key="1">
    <source>
        <dbReference type="ARBA" id="ARBA00022737"/>
    </source>
</evidence>
<feature type="repeat" description="ANK" evidence="3">
    <location>
        <begin position="1201"/>
        <end position="1233"/>
    </location>
</feature>
<dbReference type="Proteomes" id="UP000288429">
    <property type="component" value="Unassembled WGS sequence"/>
</dbReference>
<dbReference type="PRINTS" id="PR01415">
    <property type="entry name" value="ANKYRIN"/>
</dbReference>
<evidence type="ECO:0000313" key="5">
    <source>
        <dbReference type="EMBL" id="RSM17127.1"/>
    </source>
</evidence>
<evidence type="ECO:0000256" key="2">
    <source>
        <dbReference type="ARBA" id="ARBA00023043"/>
    </source>
</evidence>
<keyword evidence="1" id="KW-0677">Repeat</keyword>
<dbReference type="Pfam" id="PF00023">
    <property type="entry name" value="Ank"/>
    <property type="match status" value="1"/>
</dbReference>
<dbReference type="PROSITE" id="PS50297">
    <property type="entry name" value="ANK_REP_REGION"/>
    <property type="match status" value="12"/>
</dbReference>
<dbReference type="InterPro" id="IPR010730">
    <property type="entry name" value="HET"/>
</dbReference>
<feature type="repeat" description="ANK" evidence="3">
    <location>
        <begin position="1287"/>
        <end position="1312"/>
    </location>
</feature>
<organism evidence="5 6">
    <name type="scientific">Fusarium ambrosium</name>
    <dbReference type="NCBI Taxonomy" id="131363"/>
    <lineage>
        <taxon>Eukaryota</taxon>
        <taxon>Fungi</taxon>
        <taxon>Dikarya</taxon>
        <taxon>Ascomycota</taxon>
        <taxon>Pezizomycotina</taxon>
        <taxon>Sordariomycetes</taxon>
        <taxon>Hypocreomycetidae</taxon>
        <taxon>Hypocreales</taxon>
        <taxon>Nectriaceae</taxon>
        <taxon>Fusarium</taxon>
        <taxon>Fusarium solani species complex</taxon>
    </lineage>
</organism>
<dbReference type="Pfam" id="PF06985">
    <property type="entry name" value="HET"/>
    <property type="match status" value="1"/>
</dbReference>
<accession>A0A428US85</accession>
<feature type="repeat" description="ANK" evidence="3">
    <location>
        <begin position="726"/>
        <end position="758"/>
    </location>
</feature>
<feature type="repeat" description="ANK" evidence="3">
    <location>
        <begin position="925"/>
        <end position="957"/>
    </location>
</feature>
<keyword evidence="6" id="KW-1185">Reference proteome</keyword>
<feature type="repeat" description="ANK" evidence="3">
    <location>
        <begin position="1167"/>
        <end position="1199"/>
    </location>
</feature>
<name>A0A428US85_9HYPO</name>
<feature type="repeat" description="ANK" evidence="3">
    <location>
        <begin position="993"/>
        <end position="1025"/>
    </location>
</feature>
<feature type="repeat" description="ANK" evidence="3">
    <location>
        <begin position="759"/>
        <end position="783"/>
    </location>
</feature>
<dbReference type="SUPFAM" id="SSF48403">
    <property type="entry name" value="Ankyrin repeat"/>
    <property type="match status" value="3"/>
</dbReference>
<dbReference type="Pfam" id="PF13606">
    <property type="entry name" value="Ank_3"/>
    <property type="match status" value="1"/>
</dbReference>